<protein>
    <submittedName>
        <fullName evidence="3">DUF58 domain-containing protein</fullName>
    </submittedName>
</protein>
<keyword evidence="1" id="KW-0812">Transmembrane</keyword>
<name>A0ABV5CXV6_9ACTN</name>
<dbReference type="Pfam" id="PF01882">
    <property type="entry name" value="DUF58"/>
    <property type="match status" value="1"/>
</dbReference>
<dbReference type="InterPro" id="IPR002881">
    <property type="entry name" value="DUF58"/>
</dbReference>
<reference evidence="3 4" key="1">
    <citation type="submission" date="2024-04" db="EMBL/GenBank/DDBJ databases">
        <title>Polymorphospora sp. isolated from Baiyangdian Lake in Xiong'an New Area.</title>
        <authorList>
            <person name="Zhang X."/>
            <person name="Liu J."/>
        </authorList>
    </citation>
    <scope>NUCLEOTIDE SEQUENCE [LARGE SCALE GENOMIC DNA]</scope>
    <source>
        <strain evidence="3 4">2-325</strain>
    </source>
</reference>
<proteinExistence type="predicted"/>
<dbReference type="PANTHER" id="PTHR34351:SF1">
    <property type="entry name" value="SLR1927 PROTEIN"/>
    <property type="match status" value="1"/>
</dbReference>
<comment type="caution">
    <text evidence="3">The sequence shown here is derived from an EMBL/GenBank/DDBJ whole genome shotgun (WGS) entry which is preliminary data.</text>
</comment>
<accession>A0ABV5CXV6</accession>
<evidence type="ECO:0000256" key="1">
    <source>
        <dbReference type="SAM" id="Phobius"/>
    </source>
</evidence>
<keyword evidence="4" id="KW-1185">Reference proteome</keyword>
<dbReference type="Proteomes" id="UP001582793">
    <property type="component" value="Unassembled WGS sequence"/>
</dbReference>
<keyword evidence="1" id="KW-0472">Membrane</keyword>
<organism evidence="3 4">
    <name type="scientific">Polymorphospora lycopeni</name>
    <dbReference type="NCBI Taxonomy" id="3140240"/>
    <lineage>
        <taxon>Bacteria</taxon>
        <taxon>Bacillati</taxon>
        <taxon>Actinomycetota</taxon>
        <taxon>Actinomycetes</taxon>
        <taxon>Micromonosporales</taxon>
        <taxon>Micromonosporaceae</taxon>
        <taxon>Polymorphospora</taxon>
    </lineage>
</organism>
<evidence type="ECO:0000313" key="3">
    <source>
        <dbReference type="EMBL" id="MFB6396832.1"/>
    </source>
</evidence>
<gene>
    <name evidence="3" type="ORF">AAFH96_27580</name>
</gene>
<dbReference type="PANTHER" id="PTHR34351">
    <property type="entry name" value="SLR1927 PROTEIN-RELATED"/>
    <property type="match status" value="1"/>
</dbReference>
<feature type="domain" description="DUF58" evidence="2">
    <location>
        <begin position="201"/>
        <end position="325"/>
    </location>
</feature>
<dbReference type="RefSeq" id="WP_364221547.1">
    <property type="nucleotide sequence ID" value="NZ_JBCGDC010000109.1"/>
</dbReference>
<dbReference type="EMBL" id="JBCGDC010000109">
    <property type="protein sequence ID" value="MFB6396832.1"/>
    <property type="molecule type" value="Genomic_DNA"/>
</dbReference>
<feature type="transmembrane region" description="Helical" evidence="1">
    <location>
        <begin position="35"/>
        <end position="53"/>
    </location>
</feature>
<keyword evidence="1" id="KW-1133">Transmembrane helix</keyword>
<sequence>MREALRGMTTRGRSFLAAAAAAALSALILGEKDLLRVAVLLAILPLLAAAYVGRSRYKLACTRSLDPQRATVGSTARVVLRLQNMSRLPTGTLLLEDRLPYALGSRPRVVIERLGANQASSVAYTVRTDVRGRYEIGPLVIRLTDPFGLCELVRAFPSVDRLTVIPQVVPLPSVRVAGEYAGAGESRARSVAVHGEDDTATREYRRGDDLRRVHWKSTARTGELMVRREEQPWDSRATVVLDTRAFAHRGEGPTSSFEWAVSATASVAVHLRQAGYKLRLVSDSGIDTDADQAGGEGILLDHLADVQPAQRGDVSTLVERVRQRSDGGLIIAVLGALTVPEAELLAGLRTNGATCVGFLIDTSTWLDLPPEIRADADQAHGQAALALLRSGWRVIGATREDQLPALWPQVGRGSQGFAWRATMAETVAGGMR</sequence>
<evidence type="ECO:0000259" key="2">
    <source>
        <dbReference type="Pfam" id="PF01882"/>
    </source>
</evidence>
<evidence type="ECO:0000313" key="4">
    <source>
        <dbReference type="Proteomes" id="UP001582793"/>
    </source>
</evidence>
<feature type="transmembrane region" description="Helical" evidence="1">
    <location>
        <begin position="12"/>
        <end position="29"/>
    </location>
</feature>